<sequence>MVMKLKLIRQQDEKFEHIQHGQKLSTETTEKADDVAHAQKKTEEVHQKVHIVWKVFVRGDPVGSVRISPIVEPAHLGARETTILVESEPLTDAVASIIIKQNGRRFNDFFLTEVKSSIDLLK</sequence>
<protein>
    <submittedName>
        <fullName evidence="1">CLUMA_CG005818, isoform A</fullName>
    </submittedName>
</protein>
<dbReference type="AlphaFoldDB" id="A0A1J1HXL6"/>
<gene>
    <name evidence="1" type="ORF">CLUMA_CG005818</name>
</gene>
<name>A0A1J1HXL6_9DIPT</name>
<keyword evidence="2" id="KW-1185">Reference proteome</keyword>
<reference evidence="1 2" key="1">
    <citation type="submission" date="2015-04" db="EMBL/GenBank/DDBJ databases">
        <authorList>
            <person name="Syromyatnikov M.Y."/>
            <person name="Popov V.N."/>
        </authorList>
    </citation>
    <scope>NUCLEOTIDE SEQUENCE [LARGE SCALE GENOMIC DNA]</scope>
</reference>
<dbReference type="Proteomes" id="UP000183832">
    <property type="component" value="Unassembled WGS sequence"/>
</dbReference>
<proteinExistence type="predicted"/>
<dbReference type="EMBL" id="CVRI01000024">
    <property type="protein sequence ID" value="CRK92274.1"/>
    <property type="molecule type" value="Genomic_DNA"/>
</dbReference>
<organism evidence="1 2">
    <name type="scientific">Clunio marinus</name>
    <dbReference type="NCBI Taxonomy" id="568069"/>
    <lineage>
        <taxon>Eukaryota</taxon>
        <taxon>Metazoa</taxon>
        <taxon>Ecdysozoa</taxon>
        <taxon>Arthropoda</taxon>
        <taxon>Hexapoda</taxon>
        <taxon>Insecta</taxon>
        <taxon>Pterygota</taxon>
        <taxon>Neoptera</taxon>
        <taxon>Endopterygota</taxon>
        <taxon>Diptera</taxon>
        <taxon>Nematocera</taxon>
        <taxon>Chironomoidea</taxon>
        <taxon>Chironomidae</taxon>
        <taxon>Clunio</taxon>
    </lineage>
</organism>
<evidence type="ECO:0000313" key="1">
    <source>
        <dbReference type="EMBL" id="CRK92274.1"/>
    </source>
</evidence>
<accession>A0A1J1HXL6</accession>
<evidence type="ECO:0000313" key="2">
    <source>
        <dbReference type="Proteomes" id="UP000183832"/>
    </source>
</evidence>